<dbReference type="PANTHER" id="PTHR14134">
    <property type="entry name" value="E3 UBIQUITIN-PROTEIN LIGASE RAD18"/>
    <property type="match status" value="1"/>
</dbReference>
<organism evidence="25 26">
    <name type="scientific">Dentipellis fragilis</name>
    <dbReference type="NCBI Taxonomy" id="205917"/>
    <lineage>
        <taxon>Eukaryota</taxon>
        <taxon>Fungi</taxon>
        <taxon>Dikarya</taxon>
        <taxon>Basidiomycota</taxon>
        <taxon>Agaricomycotina</taxon>
        <taxon>Agaricomycetes</taxon>
        <taxon>Russulales</taxon>
        <taxon>Hericiaceae</taxon>
        <taxon>Dentipellis</taxon>
    </lineage>
</organism>
<evidence type="ECO:0000313" key="25">
    <source>
        <dbReference type="EMBL" id="TFY56162.1"/>
    </source>
</evidence>
<feature type="domain" description="SAP" evidence="24">
    <location>
        <begin position="281"/>
        <end position="315"/>
    </location>
</feature>
<dbReference type="InterPro" id="IPR001841">
    <property type="entry name" value="Znf_RING"/>
</dbReference>
<evidence type="ECO:0000256" key="11">
    <source>
        <dbReference type="ARBA" id="ARBA00022771"/>
    </source>
</evidence>
<keyword evidence="14" id="KW-0238">DNA-binding</keyword>
<dbReference type="Pfam" id="PF13923">
    <property type="entry name" value="zf-C3HC4_2"/>
    <property type="match status" value="1"/>
</dbReference>
<dbReference type="GO" id="GO:0005525">
    <property type="term" value="F:GTP binding"/>
    <property type="evidence" value="ECO:0007669"/>
    <property type="project" value="UniProtKB-KW"/>
</dbReference>
<proteinExistence type="inferred from homology"/>
<keyword evidence="10" id="KW-0227">DNA damage</keyword>
<dbReference type="Gene3D" id="1.10.1580.10">
    <property type="match status" value="1"/>
</dbReference>
<evidence type="ECO:0000313" key="26">
    <source>
        <dbReference type="Proteomes" id="UP000298327"/>
    </source>
</evidence>
<keyword evidence="16" id="KW-0234">DNA repair</keyword>
<comment type="subcellular location">
    <subcellularLocation>
        <location evidence="2">Nucleus</location>
    </subcellularLocation>
</comment>
<dbReference type="STRING" id="205917.A0A4Y9Y244"/>
<evidence type="ECO:0000259" key="23">
    <source>
        <dbReference type="PROSITE" id="PS50089"/>
    </source>
</evidence>
<dbReference type="GO" id="GO:0006281">
    <property type="term" value="P:DNA repair"/>
    <property type="evidence" value="ECO:0007669"/>
    <property type="project" value="UniProtKB-KW"/>
</dbReference>
<dbReference type="GO" id="GO:0061630">
    <property type="term" value="F:ubiquitin protein ligase activity"/>
    <property type="evidence" value="ECO:0007669"/>
    <property type="project" value="UniProtKB-EC"/>
</dbReference>
<evidence type="ECO:0000256" key="21">
    <source>
        <dbReference type="PROSITE-ProRule" id="PRU00175"/>
    </source>
</evidence>
<evidence type="ECO:0000256" key="20">
    <source>
        <dbReference type="ARBA" id="ARBA00082369"/>
    </source>
</evidence>
<dbReference type="NCBIfam" id="TIGR00599">
    <property type="entry name" value="rad18"/>
    <property type="match status" value="1"/>
</dbReference>
<feature type="domain" description="RING-type" evidence="23">
    <location>
        <begin position="38"/>
        <end position="76"/>
    </location>
</feature>
<evidence type="ECO:0000256" key="10">
    <source>
        <dbReference type="ARBA" id="ARBA00022763"/>
    </source>
</evidence>
<evidence type="ECO:0000256" key="13">
    <source>
        <dbReference type="ARBA" id="ARBA00022833"/>
    </source>
</evidence>
<dbReference type="InterPro" id="IPR013083">
    <property type="entry name" value="Znf_RING/FYVE/PHD"/>
</dbReference>
<comment type="pathway">
    <text evidence="3">Protein modification; protein ubiquitination.</text>
</comment>
<feature type="region of interest" description="Disordered" evidence="22">
    <location>
        <begin position="112"/>
        <end position="212"/>
    </location>
</feature>
<evidence type="ECO:0000256" key="16">
    <source>
        <dbReference type="ARBA" id="ARBA00023204"/>
    </source>
</evidence>
<dbReference type="Proteomes" id="UP000298327">
    <property type="component" value="Unassembled WGS sequence"/>
</dbReference>
<dbReference type="EMBL" id="SEOQ01000851">
    <property type="protein sequence ID" value="TFY56162.1"/>
    <property type="molecule type" value="Genomic_DNA"/>
</dbReference>
<keyword evidence="9" id="KW-0547">Nucleotide-binding</keyword>
<name>A0A4Y9Y244_9AGAM</name>
<comment type="similarity">
    <text evidence="4">Belongs to the RAD18 family.</text>
</comment>
<dbReference type="OrthoDB" id="9049620at2759"/>
<reference evidence="25 26" key="1">
    <citation type="submission" date="2019-02" db="EMBL/GenBank/DDBJ databases">
        <title>Genome sequencing of the rare red list fungi Dentipellis fragilis.</title>
        <authorList>
            <person name="Buettner E."/>
            <person name="Kellner H."/>
        </authorList>
    </citation>
    <scope>NUCLEOTIDE SEQUENCE [LARGE SCALE GENOMIC DNA]</scope>
    <source>
        <strain evidence="25 26">DSM 105465</strain>
    </source>
</reference>
<accession>A0A4Y9Y244</accession>
<keyword evidence="8" id="KW-0479">Metal-binding</keyword>
<feature type="region of interest" description="Disordered" evidence="22">
    <location>
        <begin position="348"/>
        <end position="477"/>
    </location>
</feature>
<evidence type="ECO:0000256" key="9">
    <source>
        <dbReference type="ARBA" id="ARBA00022741"/>
    </source>
</evidence>
<evidence type="ECO:0000256" key="15">
    <source>
        <dbReference type="ARBA" id="ARBA00023134"/>
    </source>
</evidence>
<dbReference type="InterPro" id="IPR039577">
    <property type="entry name" value="Rad18"/>
</dbReference>
<dbReference type="InterPro" id="IPR023179">
    <property type="entry name" value="GTP-bd_ortho_bundle_sf"/>
</dbReference>
<dbReference type="Gene3D" id="3.30.40.10">
    <property type="entry name" value="Zinc/RING finger domain, C3HC4 (zinc finger)"/>
    <property type="match status" value="1"/>
</dbReference>
<dbReference type="PROSITE" id="PS50800">
    <property type="entry name" value="SAP"/>
    <property type="match status" value="1"/>
</dbReference>
<evidence type="ECO:0000256" key="8">
    <source>
        <dbReference type="ARBA" id="ARBA00022723"/>
    </source>
</evidence>
<dbReference type="SUPFAM" id="SSF57850">
    <property type="entry name" value="RING/U-box"/>
    <property type="match status" value="1"/>
</dbReference>
<keyword evidence="17" id="KW-0539">Nucleus</keyword>
<dbReference type="GO" id="GO:0003697">
    <property type="term" value="F:single-stranded DNA binding"/>
    <property type="evidence" value="ECO:0007669"/>
    <property type="project" value="InterPro"/>
</dbReference>
<dbReference type="PROSITE" id="PS50089">
    <property type="entry name" value="ZF_RING_2"/>
    <property type="match status" value="1"/>
</dbReference>
<feature type="compositionally biased region" description="Polar residues" evidence="22">
    <location>
        <begin position="462"/>
        <end position="476"/>
    </location>
</feature>
<dbReference type="UniPathway" id="UPA00143"/>
<keyword evidence="11 21" id="KW-0863">Zinc-finger</keyword>
<dbReference type="FunFam" id="3.30.40.10:FF:000172">
    <property type="entry name" value="E3 ubiquitin-protein ligase RAD18"/>
    <property type="match status" value="1"/>
</dbReference>
<dbReference type="InterPro" id="IPR003034">
    <property type="entry name" value="SAP_dom"/>
</dbReference>
<comment type="caution">
    <text evidence="25">The sequence shown here is derived from an EMBL/GenBank/DDBJ whole genome shotgun (WGS) entry which is preliminary data.</text>
</comment>
<dbReference type="GO" id="GO:0097505">
    <property type="term" value="C:Rad6-Rad18 complex"/>
    <property type="evidence" value="ECO:0007669"/>
    <property type="project" value="TreeGrafter"/>
</dbReference>
<evidence type="ECO:0000259" key="24">
    <source>
        <dbReference type="PROSITE" id="PS50800"/>
    </source>
</evidence>
<evidence type="ECO:0000256" key="14">
    <source>
        <dbReference type="ARBA" id="ARBA00023125"/>
    </source>
</evidence>
<feature type="compositionally biased region" description="Acidic residues" evidence="22">
    <location>
        <begin position="180"/>
        <end position="189"/>
    </location>
</feature>
<dbReference type="PANTHER" id="PTHR14134:SF2">
    <property type="entry name" value="E3 UBIQUITIN-PROTEIN LIGASE RAD18"/>
    <property type="match status" value="1"/>
</dbReference>
<dbReference type="Gene3D" id="3.30.160.60">
    <property type="entry name" value="Classic Zinc Finger"/>
    <property type="match status" value="1"/>
</dbReference>
<feature type="compositionally biased region" description="Basic and acidic residues" evidence="22">
    <location>
        <begin position="348"/>
        <end position="373"/>
    </location>
</feature>
<feature type="compositionally biased region" description="Polar residues" evidence="22">
    <location>
        <begin position="242"/>
        <end position="253"/>
    </location>
</feature>
<evidence type="ECO:0000256" key="2">
    <source>
        <dbReference type="ARBA" id="ARBA00004123"/>
    </source>
</evidence>
<keyword evidence="13" id="KW-0862">Zinc</keyword>
<evidence type="ECO:0000256" key="17">
    <source>
        <dbReference type="ARBA" id="ARBA00023242"/>
    </source>
</evidence>
<dbReference type="AlphaFoldDB" id="A0A4Y9Y244"/>
<feature type="compositionally biased region" description="Low complexity" evidence="22">
    <location>
        <begin position="409"/>
        <end position="420"/>
    </location>
</feature>
<comment type="catalytic activity">
    <reaction evidence="1">
        <text>S-ubiquitinyl-[E2 ubiquitin-conjugating enzyme]-L-cysteine + [acceptor protein]-L-lysine = [E2 ubiquitin-conjugating enzyme]-L-cysteine + N(6)-ubiquitinyl-[acceptor protein]-L-lysine.</text>
        <dbReference type="EC" id="2.3.2.27"/>
    </reaction>
</comment>
<dbReference type="GO" id="GO:0006301">
    <property type="term" value="P:DNA damage tolerance"/>
    <property type="evidence" value="ECO:0007669"/>
    <property type="project" value="InterPro"/>
</dbReference>
<evidence type="ECO:0000256" key="6">
    <source>
        <dbReference type="ARBA" id="ARBA00015551"/>
    </source>
</evidence>
<evidence type="ECO:0000256" key="7">
    <source>
        <dbReference type="ARBA" id="ARBA00022679"/>
    </source>
</evidence>
<feature type="region of interest" description="Disordered" evidence="22">
    <location>
        <begin position="225"/>
        <end position="275"/>
    </location>
</feature>
<protein>
    <recommendedName>
        <fullName evidence="6">Postreplication repair E3 ubiquitin-protein ligase RAD18</fullName>
        <ecNumber evidence="5">2.3.2.27</ecNumber>
    </recommendedName>
    <alternativeName>
        <fullName evidence="19">Postreplication repair E3 ubiquitin-protein ligase rad18</fullName>
    </alternativeName>
    <alternativeName>
        <fullName evidence="18 20">RING-type E3 ubiquitin transferase RAD18</fullName>
    </alternativeName>
</protein>
<keyword evidence="15" id="KW-0342">GTP-binding</keyword>
<evidence type="ECO:0000256" key="5">
    <source>
        <dbReference type="ARBA" id="ARBA00012483"/>
    </source>
</evidence>
<evidence type="ECO:0000256" key="12">
    <source>
        <dbReference type="ARBA" id="ARBA00022786"/>
    </source>
</evidence>
<evidence type="ECO:0000256" key="1">
    <source>
        <dbReference type="ARBA" id="ARBA00000900"/>
    </source>
</evidence>
<feature type="compositionally biased region" description="Low complexity" evidence="22">
    <location>
        <begin position="429"/>
        <end position="441"/>
    </location>
</feature>
<dbReference type="InterPro" id="IPR004580">
    <property type="entry name" value="Rad18_fungi"/>
</dbReference>
<gene>
    <name evidence="25" type="ORF">EVG20_g9036</name>
</gene>
<evidence type="ECO:0000256" key="19">
    <source>
        <dbReference type="ARBA" id="ARBA00074353"/>
    </source>
</evidence>
<dbReference type="SMART" id="SM00734">
    <property type="entry name" value="ZnF_Rad18"/>
    <property type="match status" value="1"/>
</dbReference>
<keyword evidence="7" id="KW-0808">Transferase</keyword>
<dbReference type="GO" id="GO:0008270">
    <property type="term" value="F:zinc ion binding"/>
    <property type="evidence" value="ECO:0007669"/>
    <property type="project" value="UniProtKB-KW"/>
</dbReference>
<dbReference type="SMART" id="SM00184">
    <property type="entry name" value="RING"/>
    <property type="match status" value="1"/>
</dbReference>
<dbReference type="InterPro" id="IPR006642">
    <property type="entry name" value="Rad18_UBZ4"/>
</dbReference>
<evidence type="ECO:0000256" key="3">
    <source>
        <dbReference type="ARBA" id="ARBA00004906"/>
    </source>
</evidence>
<dbReference type="EC" id="2.3.2.27" evidence="5"/>
<sequence>MAKNTLQDLLNADIPDPTDFPPRSIAPGLRELDSALRCKICSELYDAPVVLACGHCFCSLCTRTEILTKAECPTCRKETSEAQLRVNPYMEEAVCAWKEARDFVLRLSKEEETRLTRPALPTKSKSNGSRLAKKRKRSPEDDDMSDIQLLDSAPVAGPSTPRRRGAGSSKFFPKAASSKDEDEEDDSGSDTETQLRSSSVTEPPTEPEQVTCPVCEKSTPIDEINQHLDGGCKTPQPIRKNAPSSRSEQQQAWSKLFNGPSGGGRKGKDKVDGHPLPKASYAVLKDKALRELLNEHKLPAGGDRNTLIARHTRWVSIYNANIDRSPAQRKGIAELKLELKRWEEERRSAIKKGGGKEVVKDPTEHQRIHRSEFNHLVAQARESGKRKGAPDKSQQAERSASLHAEENEGGAAAAPASGGNEAKELLKNSSSGAAGSSGRARTPCSHSDVGTRRADSDAATAPETSDQGVESASSRWKNVGAEYRRDSGLDASATSEHRISAAMFTGSQRASCNTTHRQYKVSRCIYSRKERVRAYRQVLRHDARLRTRPNQRRHMLAARPRAPTPKALRTSAQPGLTRALSTRLKLSTDPLVYSFDTPGVMLPFLGRGDRGAERGVKLALIGAWPLLLRVLSAPCVLTDSYLSPHHFHLPSRRILPAFCPRPAARPPSTRAHTGAGVRGSAGIKEGLYDIEALAAYLLYRLNTLNATAPAYLALLPPGTPPTADLDAFLRLLAARLGMVKRGGIPDLQRAAAWFVKWWRDDGAVAYATSVPALEQGQGEGDGVRARGGRPRRSCSGKMEACIEEYVRAEESEEKEGGAVSGTQVKKREREAKMAKRMARTKARWLKLLAACCPLPAGMAEMHTRSSTADV</sequence>
<evidence type="ECO:0000256" key="22">
    <source>
        <dbReference type="SAM" id="MobiDB-lite"/>
    </source>
</evidence>
<evidence type="ECO:0000256" key="18">
    <source>
        <dbReference type="ARBA" id="ARBA00031783"/>
    </source>
</evidence>
<dbReference type="GO" id="GO:0005634">
    <property type="term" value="C:nucleus"/>
    <property type="evidence" value="ECO:0007669"/>
    <property type="project" value="UniProtKB-SubCell"/>
</dbReference>
<keyword evidence="26" id="KW-1185">Reference proteome</keyword>
<dbReference type="GO" id="GO:0006513">
    <property type="term" value="P:protein monoubiquitination"/>
    <property type="evidence" value="ECO:0007669"/>
    <property type="project" value="InterPro"/>
</dbReference>
<evidence type="ECO:0000256" key="4">
    <source>
        <dbReference type="ARBA" id="ARBA00009506"/>
    </source>
</evidence>
<keyword evidence="12" id="KW-0833">Ubl conjugation pathway</keyword>